<dbReference type="Gramene" id="PVH34027">
    <property type="protein sequence ID" value="PVH34027"/>
    <property type="gene ID" value="PAHAL_8G120500"/>
</dbReference>
<organism evidence="1">
    <name type="scientific">Panicum hallii</name>
    <dbReference type="NCBI Taxonomy" id="206008"/>
    <lineage>
        <taxon>Eukaryota</taxon>
        <taxon>Viridiplantae</taxon>
        <taxon>Streptophyta</taxon>
        <taxon>Embryophyta</taxon>
        <taxon>Tracheophyta</taxon>
        <taxon>Spermatophyta</taxon>
        <taxon>Magnoliopsida</taxon>
        <taxon>Liliopsida</taxon>
        <taxon>Poales</taxon>
        <taxon>Poaceae</taxon>
        <taxon>PACMAD clade</taxon>
        <taxon>Panicoideae</taxon>
        <taxon>Panicodae</taxon>
        <taxon>Paniceae</taxon>
        <taxon>Panicinae</taxon>
        <taxon>Panicum</taxon>
        <taxon>Panicum sect. Panicum</taxon>
    </lineage>
</organism>
<name>A0A2T8I8M2_9POAL</name>
<evidence type="ECO:0000313" key="1">
    <source>
        <dbReference type="EMBL" id="PVH34027.1"/>
    </source>
</evidence>
<proteinExistence type="predicted"/>
<sequence>MHQFACRIHETTTHQNSLAIHAAAASYIYKHTLRPQHEHLLFRIDGIAREGGPAAPTMAAEAVRSQEASSAAVLAAHRTTGGNRKAAMTMMSESVSTGAGVDGRVRGGGVPAVAARGSCKVEASARGPGEGGDGGSGGGAAFLVARRNAASRRLLPRFVHASWCKPTVFYTFKIRHVYVQA</sequence>
<protein>
    <submittedName>
        <fullName evidence="1">Uncharacterized protein</fullName>
    </submittedName>
</protein>
<gene>
    <name evidence="1" type="ORF">PAHAL_8G120500</name>
</gene>
<dbReference type="AlphaFoldDB" id="A0A2T8I8M2"/>
<reference evidence="1" key="1">
    <citation type="submission" date="2018-04" db="EMBL/GenBank/DDBJ databases">
        <title>WGS assembly of Panicum hallii.</title>
        <authorList>
            <person name="Lovell J."/>
            <person name="Jenkins J."/>
            <person name="Lowry D."/>
            <person name="Mamidi S."/>
            <person name="Sreedasyam A."/>
            <person name="Weng X."/>
            <person name="Barry K."/>
            <person name="Bonette J."/>
            <person name="Campitelli B."/>
            <person name="Daum C."/>
            <person name="Gordon S."/>
            <person name="Gould B."/>
            <person name="Lipzen A."/>
            <person name="Macqueen A."/>
            <person name="Palacio-Mejia J."/>
            <person name="Plott C."/>
            <person name="Shakirov E."/>
            <person name="Shu S."/>
            <person name="Yoshinaga Y."/>
            <person name="Zane M."/>
            <person name="Rokhsar D."/>
            <person name="Grimwood J."/>
            <person name="Schmutz J."/>
            <person name="Juenger T."/>
        </authorList>
    </citation>
    <scope>NUCLEOTIDE SEQUENCE [LARGE SCALE GENOMIC DNA]</scope>
    <source>
        <strain evidence="1">FIL2</strain>
    </source>
</reference>
<accession>A0A2T8I8M2</accession>
<dbReference type="EMBL" id="CM008053">
    <property type="protein sequence ID" value="PVH34027.1"/>
    <property type="molecule type" value="Genomic_DNA"/>
</dbReference>
<dbReference type="Proteomes" id="UP000243499">
    <property type="component" value="Chromosome 8"/>
</dbReference>